<dbReference type="Proteomes" id="UP000011115">
    <property type="component" value="Unassembled WGS sequence"/>
</dbReference>
<evidence type="ECO:0000313" key="4">
    <source>
        <dbReference type="EnsemblPlants" id="PGSC0003DMT400088881"/>
    </source>
</evidence>
<evidence type="ECO:0000313" key="5">
    <source>
        <dbReference type="Proteomes" id="UP000011115"/>
    </source>
</evidence>
<dbReference type="GO" id="GO:0016020">
    <property type="term" value="C:membrane"/>
    <property type="evidence" value="ECO:0007669"/>
    <property type="project" value="UniProtKB-SubCell"/>
</dbReference>
<dbReference type="PANTHER" id="PTHR46080:SF5">
    <property type="entry name" value="OS01G0329400 PROTEIN"/>
    <property type="match status" value="1"/>
</dbReference>
<dbReference type="PaxDb" id="4113-PGSC0003DMT400088881"/>
<reference evidence="4" key="2">
    <citation type="submission" date="2015-06" db="UniProtKB">
        <authorList>
            <consortium name="EnsemblPlants"/>
        </authorList>
    </citation>
    <scope>IDENTIFICATION</scope>
    <source>
        <strain evidence="4">DM1-3 516 R44</strain>
    </source>
</reference>
<dbReference type="EnsemblPlants" id="PGSC0003DMT400088881">
    <property type="protein sequence ID" value="PGSC0003DMT400088881"/>
    <property type="gene ID" value="PGSC0003DMG400038452"/>
</dbReference>
<dbReference type="HOGENOM" id="CLU_2363720_0_0_1"/>
<organism evidence="4 5">
    <name type="scientific">Solanum tuberosum</name>
    <name type="common">Potato</name>
    <dbReference type="NCBI Taxonomy" id="4113"/>
    <lineage>
        <taxon>Eukaryota</taxon>
        <taxon>Viridiplantae</taxon>
        <taxon>Streptophyta</taxon>
        <taxon>Embryophyta</taxon>
        <taxon>Tracheophyta</taxon>
        <taxon>Spermatophyta</taxon>
        <taxon>Magnoliopsida</taxon>
        <taxon>eudicotyledons</taxon>
        <taxon>Gunneridae</taxon>
        <taxon>Pentapetalae</taxon>
        <taxon>asterids</taxon>
        <taxon>lamiids</taxon>
        <taxon>Solanales</taxon>
        <taxon>Solanaceae</taxon>
        <taxon>Solanoideae</taxon>
        <taxon>Solaneae</taxon>
        <taxon>Solanum</taxon>
    </lineage>
</organism>
<keyword evidence="2" id="KW-0812">Transmembrane</keyword>
<dbReference type="PANTHER" id="PTHR46080">
    <property type="entry name" value="MITOCHONDRIAL SUBSTRATE CARRIER FAMILY PROTEIN J"/>
    <property type="match status" value="1"/>
</dbReference>
<name>M1DGY2_SOLTU</name>
<dbReference type="InParanoid" id="M1DGY2"/>
<keyword evidence="5" id="KW-1185">Reference proteome</keyword>
<dbReference type="SUPFAM" id="SSF103506">
    <property type="entry name" value="Mitochondrial carrier"/>
    <property type="match status" value="1"/>
</dbReference>
<comment type="subcellular location">
    <subcellularLocation>
        <location evidence="1">Membrane</location>
        <topology evidence="1">Multi-pass membrane protein</topology>
    </subcellularLocation>
</comment>
<protein>
    <submittedName>
        <fullName evidence="4">Uncharacterized protein</fullName>
    </submittedName>
</protein>
<dbReference type="Gene3D" id="1.50.40.10">
    <property type="entry name" value="Mitochondrial carrier domain"/>
    <property type="match status" value="1"/>
</dbReference>
<dbReference type="Gramene" id="PGSC0003DMT400088881">
    <property type="protein sequence ID" value="PGSC0003DMT400088881"/>
    <property type="gene ID" value="PGSC0003DMG400038452"/>
</dbReference>
<dbReference type="InterPro" id="IPR018108">
    <property type="entry name" value="MCP_transmembrane"/>
</dbReference>
<evidence type="ECO:0000256" key="3">
    <source>
        <dbReference type="ARBA" id="ARBA00023136"/>
    </source>
</evidence>
<proteinExistence type="predicted"/>
<keyword evidence="3" id="KW-0472">Membrane</keyword>
<evidence type="ECO:0000256" key="1">
    <source>
        <dbReference type="ARBA" id="ARBA00004141"/>
    </source>
</evidence>
<dbReference type="Pfam" id="PF00153">
    <property type="entry name" value="Mito_carr"/>
    <property type="match status" value="1"/>
</dbReference>
<evidence type="ECO:0000256" key="2">
    <source>
        <dbReference type="ARBA" id="ARBA00022692"/>
    </source>
</evidence>
<sequence>METEAATARQLAPLADTDINWDMNLGYSDNVDKKSYHMQMVAVQAIVGLAAGTCSSVITTPIYIVKTQLQVIDDYGVGRPSVLKTTKMLLREDGWK</sequence>
<accession>M1DGY2</accession>
<dbReference type="AlphaFoldDB" id="M1DGY2"/>
<dbReference type="InterPro" id="IPR023395">
    <property type="entry name" value="MCP_dom_sf"/>
</dbReference>
<reference evidence="5" key="1">
    <citation type="journal article" date="2011" name="Nature">
        <title>Genome sequence and analysis of the tuber crop potato.</title>
        <authorList>
            <consortium name="The Potato Genome Sequencing Consortium"/>
        </authorList>
    </citation>
    <scope>NUCLEOTIDE SEQUENCE [LARGE SCALE GENOMIC DNA]</scope>
    <source>
        <strain evidence="5">cv. DM1-3 516 R44</strain>
    </source>
</reference>